<dbReference type="AlphaFoldDB" id="A0A4Z1KRR6"/>
<dbReference type="EMBL" id="PQXO01000242">
    <property type="protein sequence ID" value="TGO87214.1"/>
    <property type="molecule type" value="Genomic_DNA"/>
</dbReference>
<gene>
    <name evidence="1" type="ORF">BPOR_0242g00120</name>
</gene>
<sequence length="290" mass="31999">MAMSVFAPNMSPITENLPVSAAEVQPLIGSSASERNLRELIKSPIVAPTVEELASHPSTTDSSLSTITNISKAQQITSSDSFITISLQEQIAKALVLPRLKRHHAMPAYFSVKDLSMNVNRLTTQYLNQNSVNSLALSTYTTVYAQRQTETLWSNRIGFRYLERENDAQSHAFVRQSCDIDNIRSRLGRASINDDKITSSAMAPLARAKNFWEPVCIEDEKVPASNAGTTLANIRGLLDVPTAVLIRHKVDYPLLKTHLKPLNFLKGVVAYIICDFTFLGSSAFGDDTIL</sequence>
<protein>
    <submittedName>
        <fullName evidence="1">Uncharacterized protein</fullName>
    </submittedName>
</protein>
<evidence type="ECO:0000313" key="1">
    <source>
        <dbReference type="EMBL" id="TGO87214.1"/>
    </source>
</evidence>
<keyword evidence="2" id="KW-1185">Reference proteome</keyword>
<dbReference type="Proteomes" id="UP000297280">
    <property type="component" value="Unassembled WGS sequence"/>
</dbReference>
<accession>A0A4Z1KRR6</accession>
<comment type="caution">
    <text evidence="1">The sequence shown here is derived from an EMBL/GenBank/DDBJ whole genome shotgun (WGS) entry which is preliminary data.</text>
</comment>
<organism evidence="1 2">
    <name type="scientific">Botrytis porri</name>
    <dbReference type="NCBI Taxonomy" id="87229"/>
    <lineage>
        <taxon>Eukaryota</taxon>
        <taxon>Fungi</taxon>
        <taxon>Dikarya</taxon>
        <taxon>Ascomycota</taxon>
        <taxon>Pezizomycotina</taxon>
        <taxon>Leotiomycetes</taxon>
        <taxon>Helotiales</taxon>
        <taxon>Sclerotiniaceae</taxon>
        <taxon>Botrytis</taxon>
    </lineage>
</organism>
<proteinExistence type="predicted"/>
<evidence type="ECO:0000313" key="2">
    <source>
        <dbReference type="Proteomes" id="UP000297280"/>
    </source>
</evidence>
<reference evidence="1 2" key="1">
    <citation type="submission" date="2017-12" db="EMBL/GenBank/DDBJ databases">
        <title>Comparative genomics of Botrytis spp.</title>
        <authorList>
            <person name="Valero-Jimenez C.A."/>
            <person name="Tapia P."/>
            <person name="Veloso J."/>
            <person name="Silva-Moreno E."/>
            <person name="Staats M."/>
            <person name="Valdes J.H."/>
            <person name="Van Kan J.A.L."/>
        </authorList>
    </citation>
    <scope>NUCLEOTIDE SEQUENCE [LARGE SCALE GENOMIC DNA]</scope>
    <source>
        <strain evidence="1 2">MUCL3349</strain>
    </source>
</reference>
<name>A0A4Z1KRR6_9HELO</name>